<reference evidence="2 3" key="1">
    <citation type="submission" date="2016-11" db="EMBL/GenBank/DDBJ databases">
        <authorList>
            <person name="Jaros S."/>
            <person name="Januszkiewicz K."/>
            <person name="Wedrychowicz H."/>
        </authorList>
    </citation>
    <scope>NUCLEOTIDE SEQUENCE [LARGE SCALE GENOMIC DNA]</scope>
    <source>
        <strain evidence="2 3">DSM 46144</strain>
    </source>
</reference>
<dbReference type="RefSeq" id="WP_073259249.1">
    <property type="nucleotide sequence ID" value="NZ_FRCS01000006.1"/>
</dbReference>
<feature type="chain" id="PRO_5039114663" evidence="1">
    <location>
        <begin position="20"/>
        <end position="435"/>
    </location>
</feature>
<dbReference type="Gene3D" id="1.10.260.130">
    <property type="match status" value="1"/>
</dbReference>
<evidence type="ECO:0000256" key="1">
    <source>
        <dbReference type="SAM" id="SignalP"/>
    </source>
</evidence>
<dbReference type="Gene3D" id="3.40.50.1820">
    <property type="entry name" value="alpha/beta hydrolase"/>
    <property type="match status" value="1"/>
</dbReference>
<dbReference type="PIRSF" id="PIRSF029171">
    <property type="entry name" value="Esterase_LipA"/>
    <property type="match status" value="1"/>
</dbReference>
<sequence>MSLRARLLAAALATTVASAGFLPSPTDAAQAADHTSRGVTIPAFYTPPATLPATNGALIRTEPLPLALSLPGITGPLPGRATRIMYRSTDSDGQPVAVTGAYLAPTAAWKGPGSRPLVVLAPGTMGQGDQCSTSLALQRGLILGIGGGRSTVSVGYEVLAIYRLLSKGIAVVQTDYIGLGTPDRLHTYVDRVDEGHAVLDAARAARNLTGTTADVGFYGYSQGGGAVASAAELQSSYAPDVPLKATYAGAPPADLAAVTAAIDGTELAGAIGWAVNGFVQSEPALQTLLNRYLSDAGRTALKDLSTMCVGDAIFAYANKKTSGWTTTGQSIAAILQSEPTARAFIESQRIGTTKPTGVVRVATGVSDNLVPHPQARTMAADWCGRGGNVVYAPISNTKSPSPLLNHFGPLLSDQGPAVNWLTDRLAGRPAATTCP</sequence>
<dbReference type="SUPFAM" id="SSF53474">
    <property type="entry name" value="alpha/beta-Hydrolases"/>
    <property type="match status" value="1"/>
</dbReference>
<keyword evidence="1" id="KW-0732">Signal</keyword>
<dbReference type="EMBL" id="FRCS01000006">
    <property type="protein sequence ID" value="SHN38228.1"/>
    <property type="molecule type" value="Genomic_DNA"/>
</dbReference>
<evidence type="ECO:0000313" key="3">
    <source>
        <dbReference type="Proteomes" id="UP000184440"/>
    </source>
</evidence>
<protein>
    <submittedName>
        <fullName evidence="2">Secretory lipase</fullName>
    </submittedName>
</protein>
<dbReference type="PANTHER" id="PTHR34853">
    <property type="match status" value="1"/>
</dbReference>
<dbReference type="GO" id="GO:0016042">
    <property type="term" value="P:lipid catabolic process"/>
    <property type="evidence" value="ECO:0007669"/>
    <property type="project" value="InterPro"/>
</dbReference>
<dbReference type="InterPro" id="IPR005152">
    <property type="entry name" value="Lipase_secreted"/>
</dbReference>
<evidence type="ECO:0000313" key="2">
    <source>
        <dbReference type="EMBL" id="SHN38228.1"/>
    </source>
</evidence>
<dbReference type="PANTHER" id="PTHR34853:SF1">
    <property type="entry name" value="LIPASE 5"/>
    <property type="match status" value="1"/>
</dbReference>
<dbReference type="OrthoDB" id="9798122at2"/>
<dbReference type="Pfam" id="PF03583">
    <property type="entry name" value="LIP"/>
    <property type="match status" value="1"/>
</dbReference>
<name>A0A1M7R0Q6_9ACTN</name>
<dbReference type="GO" id="GO:0004806">
    <property type="term" value="F:triacylglycerol lipase activity"/>
    <property type="evidence" value="ECO:0007669"/>
    <property type="project" value="InterPro"/>
</dbReference>
<feature type="signal peptide" evidence="1">
    <location>
        <begin position="1"/>
        <end position="19"/>
    </location>
</feature>
<accession>A0A1M7R0Q6</accession>
<proteinExistence type="predicted"/>
<dbReference type="InterPro" id="IPR029058">
    <property type="entry name" value="AB_hydrolase_fold"/>
</dbReference>
<organism evidence="2 3">
    <name type="scientific">Cryptosporangium aurantiacum</name>
    <dbReference type="NCBI Taxonomy" id="134849"/>
    <lineage>
        <taxon>Bacteria</taxon>
        <taxon>Bacillati</taxon>
        <taxon>Actinomycetota</taxon>
        <taxon>Actinomycetes</taxon>
        <taxon>Cryptosporangiales</taxon>
        <taxon>Cryptosporangiaceae</taxon>
        <taxon>Cryptosporangium</taxon>
    </lineage>
</organism>
<dbReference type="Proteomes" id="UP000184440">
    <property type="component" value="Unassembled WGS sequence"/>
</dbReference>
<dbReference type="STRING" id="134849.SAMN05443668_10627"/>
<keyword evidence="3" id="KW-1185">Reference proteome</keyword>
<dbReference type="AlphaFoldDB" id="A0A1M7R0Q6"/>
<gene>
    <name evidence="2" type="ORF">SAMN05443668_10627</name>
</gene>